<dbReference type="PANTHER" id="PTHR43277">
    <property type="entry name" value="ARGININE DECARBOXYLASE"/>
    <property type="match status" value="1"/>
</dbReference>
<dbReference type="AlphaFoldDB" id="A0A414U1T8"/>
<dbReference type="InterPro" id="IPR000310">
    <property type="entry name" value="Orn/Lys/Arg_deCO2ase_major_dom"/>
</dbReference>
<evidence type="ECO:0000313" key="9">
    <source>
        <dbReference type="Proteomes" id="UP000292665"/>
    </source>
</evidence>
<evidence type="ECO:0000256" key="2">
    <source>
        <dbReference type="ARBA" id="ARBA00010671"/>
    </source>
</evidence>
<name>A0A414U1T8_9FIRM</name>
<dbReference type="InterPro" id="IPR008286">
    <property type="entry name" value="Prn/Lys/Arg_de-COase_C"/>
</dbReference>
<comment type="similarity">
    <text evidence="2">Belongs to the Orn/Lys/Arg decarboxylase class-I family.</text>
</comment>
<comment type="cofactor">
    <cofactor evidence="1">
        <name>pyridoxal 5'-phosphate</name>
        <dbReference type="ChEBI" id="CHEBI:597326"/>
    </cofactor>
</comment>
<evidence type="ECO:0000313" key="8">
    <source>
        <dbReference type="EMBL" id="RYS81225.1"/>
    </source>
</evidence>
<reference evidence="8 9" key="1">
    <citation type="journal article" date="2019" name="Science, e1252229">
        <title>Invertible promoters mediate bacterial phase variation, antibiotic resistance, and host adaptation in the gut.</title>
        <authorList>
            <person name="Jiang X."/>
            <person name="Hall A.B."/>
            <person name="Arthur T.D."/>
            <person name="Plichta D.R."/>
            <person name="Covington C.T."/>
            <person name="Poyet M."/>
            <person name="Crothers J."/>
            <person name="Moses P.L."/>
            <person name="Tolonen A.C."/>
            <person name="Vlamakis H."/>
            <person name="Alm E.J."/>
            <person name="Xavier R.J."/>
        </authorList>
    </citation>
    <scope>NUCLEOTIDE SEQUENCE [LARGE SCALE GENOMIC DNA]</scope>
    <source>
        <strain evidence="9">aa_0143</strain>
    </source>
</reference>
<keyword evidence="5" id="KW-0456">Lyase</keyword>
<keyword evidence="4" id="KW-0663">Pyridoxal phosphate</keyword>
<gene>
    <name evidence="8" type="ORF">EAI93_04185</name>
</gene>
<evidence type="ECO:0000259" key="7">
    <source>
        <dbReference type="Pfam" id="PF03711"/>
    </source>
</evidence>
<sequence>MYRGQGDRRDMMEHLYRKLKEYANTGYYPFHMPGHKRNTALIGSELPYELDITEIDGFDDLHHSEGILKELQEYAACVYHAEETHYLVNGSTVGLLSAVMGSTNSGDCILMARNCHKSVYNAVFMNQLHPIYIYPENGAINPGEVKRILEENPNVKSVVITSPTYEGVVSDVERIAGIVHEKGIPLIMDEAHGAHFGFHPYFPKNSNTLGADIVIHSLHKTLPSLTQTALLHMNGELANRTDIREYVHMLQSSSPSYILMAGIDECVRFVGERSSDVFDNYVKRLESVRKRISRLSVLKLIETEKYDRSKIVTAVGNHGDEDINRFTGKQLYDVLKDKYLLQPEMASGSYVVLMTSPADTDEGMERLVSALEEIDGELAKRDKYERNNSLARYIVQDSDTYQYILKDKKERDHQKNIYIYSPSETKRQRLKKGCESVEWKMCGGKVAAEYAYIYPPGIPLIVPGERISEKIAEEMSEYEKMGFRIEGTKVKGKIEVLING</sequence>
<dbReference type="Pfam" id="PF03711">
    <property type="entry name" value="OKR_DC_1_C"/>
    <property type="match status" value="1"/>
</dbReference>
<dbReference type="SUPFAM" id="SSF53383">
    <property type="entry name" value="PLP-dependent transferases"/>
    <property type="match status" value="1"/>
</dbReference>
<dbReference type="EMBL" id="RCYR01000004">
    <property type="protein sequence ID" value="RYS81225.1"/>
    <property type="molecule type" value="Genomic_DNA"/>
</dbReference>
<dbReference type="SUPFAM" id="SSF55904">
    <property type="entry name" value="Ornithine decarboxylase C-terminal domain"/>
    <property type="match status" value="1"/>
</dbReference>
<comment type="caution">
    <text evidence="8">The sequence shown here is derived from an EMBL/GenBank/DDBJ whole genome shotgun (WGS) entry which is preliminary data.</text>
</comment>
<dbReference type="InterPro" id="IPR015424">
    <property type="entry name" value="PyrdxlP-dep_Trfase"/>
</dbReference>
<evidence type="ECO:0000256" key="4">
    <source>
        <dbReference type="ARBA" id="ARBA00022898"/>
    </source>
</evidence>
<keyword evidence="8" id="KW-0808">Transferase</keyword>
<organism evidence="8 9">
    <name type="scientific">[Ruminococcus] torques</name>
    <dbReference type="NCBI Taxonomy" id="33039"/>
    <lineage>
        <taxon>Bacteria</taxon>
        <taxon>Bacillati</taxon>
        <taxon>Bacillota</taxon>
        <taxon>Clostridia</taxon>
        <taxon>Lachnospirales</taxon>
        <taxon>Lachnospiraceae</taxon>
        <taxon>Mediterraneibacter</taxon>
    </lineage>
</organism>
<dbReference type="PANTHER" id="PTHR43277:SF4">
    <property type="entry name" value="ARGININE DECARBOXYLASE"/>
    <property type="match status" value="1"/>
</dbReference>
<dbReference type="Gene3D" id="3.40.640.10">
    <property type="entry name" value="Type I PLP-dependent aspartate aminotransferase-like (Major domain)"/>
    <property type="match status" value="1"/>
</dbReference>
<evidence type="ECO:0000259" key="6">
    <source>
        <dbReference type="Pfam" id="PF01276"/>
    </source>
</evidence>
<dbReference type="GO" id="GO:0016831">
    <property type="term" value="F:carboxy-lyase activity"/>
    <property type="evidence" value="ECO:0007669"/>
    <property type="project" value="UniProtKB-KW"/>
</dbReference>
<dbReference type="GO" id="GO:0008483">
    <property type="term" value="F:transaminase activity"/>
    <property type="evidence" value="ECO:0007669"/>
    <property type="project" value="UniProtKB-KW"/>
</dbReference>
<feature type="domain" description="Orn/Lys/Arg decarboxylase C-terminal" evidence="7">
    <location>
        <begin position="415"/>
        <end position="475"/>
    </location>
</feature>
<evidence type="ECO:0000256" key="1">
    <source>
        <dbReference type="ARBA" id="ARBA00001933"/>
    </source>
</evidence>
<protein>
    <submittedName>
        <fullName evidence="8">Aminotransferase class V-fold PLP-dependent enzyme</fullName>
    </submittedName>
</protein>
<accession>A0A414U1T8</accession>
<keyword evidence="8" id="KW-0032">Aminotransferase</keyword>
<dbReference type="RefSeq" id="WP_118188662.1">
    <property type="nucleotide sequence ID" value="NZ_CAUFXF010000002.1"/>
</dbReference>
<dbReference type="Proteomes" id="UP000292665">
    <property type="component" value="Unassembled WGS sequence"/>
</dbReference>
<dbReference type="InterPro" id="IPR015421">
    <property type="entry name" value="PyrdxlP-dep_Trfase_major"/>
</dbReference>
<dbReference type="InterPro" id="IPR052357">
    <property type="entry name" value="Orn_Lys_Arg_decarboxylase-I"/>
</dbReference>
<evidence type="ECO:0000256" key="3">
    <source>
        <dbReference type="ARBA" id="ARBA00022793"/>
    </source>
</evidence>
<feature type="domain" description="Orn/Lys/Arg decarboxylases family 1 pyridoxal-P attachment site" evidence="6">
    <location>
        <begin position="15"/>
        <end position="303"/>
    </location>
</feature>
<evidence type="ECO:0000256" key="5">
    <source>
        <dbReference type="ARBA" id="ARBA00023239"/>
    </source>
</evidence>
<dbReference type="Gene3D" id="3.90.100.10">
    <property type="entry name" value="Orn/Lys/Arg decarboxylase, C-terminal domain"/>
    <property type="match status" value="1"/>
</dbReference>
<dbReference type="InterPro" id="IPR036633">
    <property type="entry name" value="Prn/Lys/Arg_de-COase_C_sf"/>
</dbReference>
<dbReference type="Pfam" id="PF01276">
    <property type="entry name" value="OKR_DC_1"/>
    <property type="match status" value="1"/>
</dbReference>
<keyword evidence="3" id="KW-0210">Decarboxylase</keyword>
<proteinExistence type="inferred from homology"/>